<gene>
    <name evidence="3" type="ORF">GCM10011614_16350</name>
</gene>
<keyword evidence="2" id="KW-0808">Transferase</keyword>
<protein>
    <submittedName>
        <fullName evidence="3">DNA methyltransferase</fullName>
    </submittedName>
</protein>
<dbReference type="AlphaFoldDB" id="A0A918PFA5"/>
<comment type="caution">
    <text evidence="3">The sequence shown here is derived from an EMBL/GenBank/DDBJ whole genome shotgun (WGS) entry which is preliminary data.</text>
</comment>
<evidence type="ECO:0000313" key="3">
    <source>
        <dbReference type="EMBL" id="GGZ02113.1"/>
    </source>
</evidence>
<accession>A0A918PFA5</accession>
<dbReference type="PANTHER" id="PTHR43542">
    <property type="entry name" value="METHYLTRANSFERASE"/>
    <property type="match status" value="1"/>
</dbReference>
<keyword evidence="4" id="KW-1185">Reference proteome</keyword>
<sequence>MKPPRSKAGAKPGGMRIIAGEWRGRRLFAPEGEATRPTSDRTRETLFSMLVSRLGSLEGLKAADLFAGSGALGLEALSRGCAHCLFVDSDAAAIRAIRRNIANMQAQSRSDVRASSALSLGPAREALDLVMLDPPYASGAGAVAIDKLARLGWIGPQTWVSLETMRDEGVAVKGFEIAAERTVGKAQLYLLRQSAT</sequence>
<dbReference type="NCBIfam" id="TIGR00095">
    <property type="entry name" value="16S rRNA (guanine(966)-N(2))-methyltransferase RsmD"/>
    <property type="match status" value="1"/>
</dbReference>
<dbReference type="EMBL" id="BMZA01000004">
    <property type="protein sequence ID" value="GGZ02113.1"/>
    <property type="molecule type" value="Genomic_DNA"/>
</dbReference>
<dbReference type="SUPFAM" id="SSF53335">
    <property type="entry name" value="S-adenosyl-L-methionine-dependent methyltransferases"/>
    <property type="match status" value="1"/>
</dbReference>
<dbReference type="GO" id="GO:0031167">
    <property type="term" value="P:rRNA methylation"/>
    <property type="evidence" value="ECO:0007669"/>
    <property type="project" value="InterPro"/>
</dbReference>
<proteinExistence type="predicted"/>
<dbReference type="Proteomes" id="UP000648075">
    <property type="component" value="Unassembled WGS sequence"/>
</dbReference>
<evidence type="ECO:0000256" key="2">
    <source>
        <dbReference type="ARBA" id="ARBA00022679"/>
    </source>
</evidence>
<dbReference type="PIRSF" id="PIRSF004553">
    <property type="entry name" value="CHP00095"/>
    <property type="match status" value="1"/>
</dbReference>
<dbReference type="InterPro" id="IPR029063">
    <property type="entry name" value="SAM-dependent_MTases_sf"/>
</dbReference>
<reference evidence="3" key="2">
    <citation type="submission" date="2020-09" db="EMBL/GenBank/DDBJ databases">
        <authorList>
            <person name="Sun Q."/>
            <person name="Kim S."/>
        </authorList>
    </citation>
    <scope>NUCLEOTIDE SEQUENCE</scope>
    <source>
        <strain evidence="3">KCTC 32255</strain>
    </source>
</reference>
<organism evidence="3 4">
    <name type="scientific">Novosphingobium colocasiae</name>
    <dbReference type="NCBI Taxonomy" id="1256513"/>
    <lineage>
        <taxon>Bacteria</taxon>
        <taxon>Pseudomonadati</taxon>
        <taxon>Pseudomonadota</taxon>
        <taxon>Alphaproteobacteria</taxon>
        <taxon>Sphingomonadales</taxon>
        <taxon>Sphingomonadaceae</taxon>
        <taxon>Novosphingobium</taxon>
    </lineage>
</organism>
<name>A0A918PFA5_9SPHN</name>
<dbReference type="InterPro" id="IPR004398">
    <property type="entry name" value="RNA_MeTrfase_RsmD"/>
</dbReference>
<dbReference type="GO" id="GO:0008168">
    <property type="term" value="F:methyltransferase activity"/>
    <property type="evidence" value="ECO:0007669"/>
    <property type="project" value="UniProtKB-KW"/>
</dbReference>
<dbReference type="Pfam" id="PF03602">
    <property type="entry name" value="Cons_hypoth95"/>
    <property type="match status" value="1"/>
</dbReference>
<reference evidence="3" key="1">
    <citation type="journal article" date="2014" name="Int. J. Syst. Evol. Microbiol.">
        <title>Complete genome sequence of Corynebacterium casei LMG S-19264T (=DSM 44701T), isolated from a smear-ripened cheese.</title>
        <authorList>
            <consortium name="US DOE Joint Genome Institute (JGI-PGF)"/>
            <person name="Walter F."/>
            <person name="Albersmeier A."/>
            <person name="Kalinowski J."/>
            <person name="Ruckert C."/>
        </authorList>
    </citation>
    <scope>NUCLEOTIDE SEQUENCE</scope>
    <source>
        <strain evidence="3">KCTC 32255</strain>
    </source>
</reference>
<dbReference type="Gene3D" id="3.40.50.150">
    <property type="entry name" value="Vaccinia Virus protein VP39"/>
    <property type="match status" value="1"/>
</dbReference>
<keyword evidence="1 3" id="KW-0489">Methyltransferase</keyword>
<evidence type="ECO:0000313" key="4">
    <source>
        <dbReference type="Proteomes" id="UP000648075"/>
    </source>
</evidence>
<evidence type="ECO:0000256" key="1">
    <source>
        <dbReference type="ARBA" id="ARBA00022603"/>
    </source>
</evidence>
<dbReference type="CDD" id="cd02440">
    <property type="entry name" value="AdoMet_MTases"/>
    <property type="match status" value="1"/>
</dbReference>
<dbReference type="PANTHER" id="PTHR43542:SF1">
    <property type="entry name" value="METHYLTRANSFERASE"/>
    <property type="match status" value="1"/>
</dbReference>